<dbReference type="Pfam" id="PF01416">
    <property type="entry name" value="PseudoU_synth_1"/>
    <property type="match status" value="1"/>
</dbReference>
<name>A0A7S3YAP2_9EUKA</name>
<dbReference type="GO" id="GO:0160147">
    <property type="term" value="F:tRNA pseudouridine(38-40) synthase activity"/>
    <property type="evidence" value="ECO:0007669"/>
    <property type="project" value="UniProtKB-EC"/>
</dbReference>
<protein>
    <recommendedName>
        <fullName evidence="4">tRNA pseudouridine synthase</fullName>
        <ecNumber evidence="4">5.4.99.12</ecNumber>
    </recommendedName>
</protein>
<dbReference type="InterPro" id="IPR020103">
    <property type="entry name" value="PsdUridine_synth_cat_dom_sf"/>
</dbReference>
<dbReference type="SUPFAM" id="SSF55120">
    <property type="entry name" value="Pseudouridine synthase"/>
    <property type="match status" value="1"/>
</dbReference>
<sequence length="229" mass="26267">MQECMRWDRSQAFFSKRRLNSEILIRALNSVLPKSIRVFEARMINPDFFVLAHTTGKTYEYKIHTGDVLDPLTRYDRMHVPGPLNLTKMRAAAEAMIGKHNFIHFSGLKSVTMRQNRSTIKTITGFNITEIENGVKFSIRGDGFLYHQVRHMVGAVIACGKSSVDVCYLQDLLCCDPVNNENRTPRWKMCDAQGLCLINIEIMELPDPSKLIHPEFEHDEHGRVTSIDK</sequence>
<evidence type="ECO:0000256" key="3">
    <source>
        <dbReference type="ARBA" id="ARBA00023235"/>
    </source>
</evidence>
<comment type="similarity">
    <text evidence="1 4">Belongs to the tRNA pseudouridine synthase TruA family.</text>
</comment>
<dbReference type="GO" id="GO:0031119">
    <property type="term" value="P:tRNA pseudouridine synthesis"/>
    <property type="evidence" value="ECO:0007669"/>
    <property type="project" value="TreeGrafter"/>
</dbReference>
<evidence type="ECO:0000256" key="4">
    <source>
        <dbReference type="RuleBase" id="RU003792"/>
    </source>
</evidence>
<dbReference type="InterPro" id="IPR020097">
    <property type="entry name" value="PsdUridine_synth_TruA_a/b_dom"/>
</dbReference>
<comment type="catalytic activity">
    <reaction evidence="4">
        <text>uridine(38/39/40) in tRNA = pseudouridine(38/39/40) in tRNA</text>
        <dbReference type="Rhea" id="RHEA:22376"/>
        <dbReference type="Rhea" id="RHEA-COMP:10085"/>
        <dbReference type="Rhea" id="RHEA-COMP:10087"/>
        <dbReference type="ChEBI" id="CHEBI:65314"/>
        <dbReference type="ChEBI" id="CHEBI:65315"/>
        <dbReference type="EC" id="5.4.99.12"/>
    </reaction>
</comment>
<dbReference type="Gene3D" id="3.30.70.660">
    <property type="entry name" value="Pseudouridine synthase I, catalytic domain, C-terminal subdomain"/>
    <property type="match status" value="1"/>
</dbReference>
<evidence type="ECO:0000313" key="6">
    <source>
        <dbReference type="EMBL" id="CAE0645973.1"/>
    </source>
</evidence>
<dbReference type="InterPro" id="IPR020095">
    <property type="entry name" value="PsdUridine_synth_TruA_C"/>
</dbReference>
<dbReference type="AlphaFoldDB" id="A0A7S3YAP2"/>
<evidence type="ECO:0000256" key="1">
    <source>
        <dbReference type="ARBA" id="ARBA00009375"/>
    </source>
</evidence>
<dbReference type="PANTHER" id="PTHR11142:SF0">
    <property type="entry name" value="TRNA PSEUDOURIDINE SYNTHASE-LIKE 1"/>
    <property type="match status" value="1"/>
</dbReference>
<evidence type="ECO:0000259" key="5">
    <source>
        <dbReference type="Pfam" id="PF01416"/>
    </source>
</evidence>
<evidence type="ECO:0000256" key="2">
    <source>
        <dbReference type="ARBA" id="ARBA00022694"/>
    </source>
</evidence>
<dbReference type="EMBL" id="HBIV01002289">
    <property type="protein sequence ID" value="CAE0645973.1"/>
    <property type="molecule type" value="Transcribed_RNA"/>
</dbReference>
<dbReference type="InterPro" id="IPR001406">
    <property type="entry name" value="PsdUridine_synth_TruA"/>
</dbReference>
<keyword evidence="2 4" id="KW-0819">tRNA processing</keyword>
<accession>A0A7S3YAP2</accession>
<feature type="domain" description="Pseudouridine synthase I TruA alpha/beta" evidence="5">
    <location>
        <begin position="92"/>
        <end position="200"/>
    </location>
</feature>
<gene>
    <name evidence="6" type="ORF">LGLO00237_LOCUS1563</name>
</gene>
<keyword evidence="3 4" id="KW-0413">Isomerase</keyword>
<dbReference type="GO" id="GO:0003723">
    <property type="term" value="F:RNA binding"/>
    <property type="evidence" value="ECO:0007669"/>
    <property type="project" value="InterPro"/>
</dbReference>
<reference evidence="6" key="1">
    <citation type="submission" date="2021-01" db="EMBL/GenBank/DDBJ databases">
        <authorList>
            <person name="Corre E."/>
            <person name="Pelletier E."/>
            <person name="Niang G."/>
            <person name="Scheremetjew M."/>
            <person name="Finn R."/>
            <person name="Kale V."/>
            <person name="Holt S."/>
            <person name="Cochrane G."/>
            <person name="Meng A."/>
            <person name="Brown T."/>
            <person name="Cohen L."/>
        </authorList>
    </citation>
    <scope>NUCLEOTIDE SEQUENCE</scope>
    <source>
        <strain evidence="6">CCCM811</strain>
    </source>
</reference>
<organism evidence="6">
    <name type="scientific">Lotharella globosa</name>
    <dbReference type="NCBI Taxonomy" id="91324"/>
    <lineage>
        <taxon>Eukaryota</taxon>
        <taxon>Sar</taxon>
        <taxon>Rhizaria</taxon>
        <taxon>Cercozoa</taxon>
        <taxon>Chlorarachniophyceae</taxon>
        <taxon>Lotharella</taxon>
    </lineage>
</organism>
<proteinExistence type="inferred from homology"/>
<dbReference type="EC" id="5.4.99.12" evidence="4"/>
<dbReference type="PANTHER" id="PTHR11142">
    <property type="entry name" value="PSEUDOURIDYLATE SYNTHASE"/>
    <property type="match status" value="1"/>
</dbReference>